<feature type="compositionally biased region" description="Acidic residues" evidence="1">
    <location>
        <begin position="256"/>
        <end position="267"/>
    </location>
</feature>
<name>A0ABT2HQP4_9MICC</name>
<proteinExistence type="predicted"/>
<gene>
    <name evidence="3" type="ORF">M3B43_06670</name>
</gene>
<evidence type="ECO:0000313" key="4">
    <source>
        <dbReference type="Proteomes" id="UP001205046"/>
    </source>
</evidence>
<feature type="region of interest" description="Disordered" evidence="1">
    <location>
        <begin position="249"/>
        <end position="270"/>
    </location>
</feature>
<organism evidence="3 4">
    <name type="scientific">Nesterenkonia massiliensis</name>
    <dbReference type="NCBI Taxonomy" id="1232429"/>
    <lineage>
        <taxon>Bacteria</taxon>
        <taxon>Bacillati</taxon>
        <taxon>Actinomycetota</taxon>
        <taxon>Actinomycetes</taxon>
        <taxon>Micrococcales</taxon>
        <taxon>Micrococcaceae</taxon>
        <taxon>Nesterenkonia</taxon>
    </lineage>
</organism>
<keyword evidence="4" id="KW-1185">Reference proteome</keyword>
<evidence type="ECO:0000259" key="2">
    <source>
        <dbReference type="Pfam" id="PF12697"/>
    </source>
</evidence>
<evidence type="ECO:0000256" key="1">
    <source>
        <dbReference type="SAM" id="MobiDB-lite"/>
    </source>
</evidence>
<accession>A0ABT2HQP4</accession>
<dbReference type="Pfam" id="PF12697">
    <property type="entry name" value="Abhydrolase_6"/>
    <property type="match status" value="1"/>
</dbReference>
<reference evidence="3 4" key="1">
    <citation type="submission" date="2022-04" db="EMBL/GenBank/DDBJ databases">
        <title>Human microbiome associated bacterial genomes.</title>
        <authorList>
            <person name="Sandstrom S."/>
            <person name="Salamzade R."/>
            <person name="Kalan L.R."/>
        </authorList>
    </citation>
    <scope>NUCLEOTIDE SEQUENCE [LARGE SCALE GENOMIC DNA]</scope>
    <source>
        <strain evidence="4">p3-SID767</strain>
    </source>
</reference>
<sequence length="508" mass="54858">MGDYEVDVRGTFAPQRPPIVLVHGIGVSGEYFLRFADVLAPDYDVYTLDLPGYGKTPNPEHALTVPELAETVAGTVAALGVVDPVLIGHSMGCQTVLDATAENPGLCAGFILIAPTVDPSARSLGGQALRLLRDILREPPASNAVIFRNYLRMGPLRYLKTTQHMLAYRTEDAIARCAVPGLIVRGSQDPIASAAWVQLLAELAPRGDVVEVPGGPHAVQHSQPRELAAVCAPFLNTFDSHRLRRTPGYMARVGPDETDSGTDDDAESSLGLQALPGRIRQAGINLSAWIRDYTYAARRQTAGVLSRTDPQTYRHRESEHPTVVLLPGIYETWAFLRPVADTLRGNSYDVRAVVELGYNGGTLQDMADRVEAYLSREGIRGCVLVAHSKGGLIGKLLLTRQANDDAIKGLVTLNTPFGGSPLARLLPLPALRVFLPRSPELAELGASSDVNTKIVSIYGQFDPHIPGGSHLEGAHNVQLGTRGHFLPLSDPRVHEAFLQGVRRLSRDS</sequence>
<feature type="domain" description="AB hydrolase-1" evidence="2">
    <location>
        <begin position="19"/>
        <end position="229"/>
    </location>
</feature>
<dbReference type="PANTHER" id="PTHR43194:SF5">
    <property type="entry name" value="PIMELOYL-[ACYL-CARRIER PROTEIN] METHYL ESTER ESTERASE"/>
    <property type="match status" value="1"/>
</dbReference>
<dbReference type="EMBL" id="JALXMO010000013">
    <property type="protein sequence ID" value="MCT1607015.1"/>
    <property type="molecule type" value="Genomic_DNA"/>
</dbReference>
<comment type="caution">
    <text evidence="3">The sequence shown here is derived from an EMBL/GenBank/DDBJ whole genome shotgun (WGS) entry which is preliminary data.</text>
</comment>
<protein>
    <submittedName>
        <fullName evidence="3">Alpha/beta hydrolase</fullName>
    </submittedName>
</protein>
<dbReference type="InterPro" id="IPR050228">
    <property type="entry name" value="Carboxylesterase_BioH"/>
</dbReference>
<evidence type="ECO:0000313" key="3">
    <source>
        <dbReference type="EMBL" id="MCT1607015.1"/>
    </source>
</evidence>
<dbReference type="Gene3D" id="3.40.50.1820">
    <property type="entry name" value="alpha/beta hydrolase"/>
    <property type="match status" value="2"/>
</dbReference>
<dbReference type="GO" id="GO:0016787">
    <property type="term" value="F:hydrolase activity"/>
    <property type="evidence" value="ECO:0007669"/>
    <property type="project" value="UniProtKB-KW"/>
</dbReference>
<dbReference type="SUPFAM" id="SSF53474">
    <property type="entry name" value="alpha/beta-Hydrolases"/>
    <property type="match status" value="2"/>
</dbReference>
<dbReference type="PANTHER" id="PTHR43194">
    <property type="entry name" value="HYDROLASE ALPHA/BETA FOLD FAMILY"/>
    <property type="match status" value="1"/>
</dbReference>
<dbReference type="Proteomes" id="UP001205046">
    <property type="component" value="Unassembled WGS sequence"/>
</dbReference>
<dbReference type="RefSeq" id="WP_260073040.1">
    <property type="nucleotide sequence ID" value="NZ_JALXMO010000013.1"/>
</dbReference>
<dbReference type="InterPro" id="IPR029058">
    <property type="entry name" value="AB_hydrolase_fold"/>
</dbReference>
<dbReference type="InterPro" id="IPR000073">
    <property type="entry name" value="AB_hydrolase_1"/>
</dbReference>
<keyword evidence="3" id="KW-0378">Hydrolase</keyword>